<dbReference type="AlphaFoldDB" id="A0A9D4DCP4"/>
<name>A0A9D4DCP4_DREPO</name>
<dbReference type="EMBL" id="JAIWYP010000010">
    <property type="protein sequence ID" value="KAH3746421.1"/>
    <property type="molecule type" value="Genomic_DNA"/>
</dbReference>
<dbReference type="InterPro" id="IPR000157">
    <property type="entry name" value="TIR_dom"/>
</dbReference>
<evidence type="ECO:0000259" key="1">
    <source>
        <dbReference type="PROSITE" id="PS50104"/>
    </source>
</evidence>
<dbReference type="GO" id="GO:0007165">
    <property type="term" value="P:signal transduction"/>
    <property type="evidence" value="ECO:0007669"/>
    <property type="project" value="InterPro"/>
</dbReference>
<sequence length="165" mass="18784">MRNGYTVIPNSNDWSYKYDVYLAYSYEVQEFIIDTVLTKLSELGYKAFSQEDIIPGVNLCSVIGNAIHVSRCVVFVVSSNCEDSNEWCIAVHMANEEAIQRGKHITLAILYDYNCLDGIPGADQLIHQDYFIDFPRHGSDHEATAFWTDFENKLISIDNTAIENQ</sequence>
<reference evidence="2" key="1">
    <citation type="journal article" date="2019" name="bioRxiv">
        <title>The Genome of the Zebra Mussel, Dreissena polymorpha: A Resource for Invasive Species Research.</title>
        <authorList>
            <person name="McCartney M.A."/>
            <person name="Auch B."/>
            <person name="Kono T."/>
            <person name="Mallez S."/>
            <person name="Zhang Y."/>
            <person name="Obille A."/>
            <person name="Becker A."/>
            <person name="Abrahante J.E."/>
            <person name="Garbe J."/>
            <person name="Badalamenti J.P."/>
            <person name="Herman A."/>
            <person name="Mangelson H."/>
            <person name="Liachko I."/>
            <person name="Sullivan S."/>
            <person name="Sone E.D."/>
            <person name="Koren S."/>
            <person name="Silverstein K.A.T."/>
            <person name="Beckman K.B."/>
            <person name="Gohl D.M."/>
        </authorList>
    </citation>
    <scope>NUCLEOTIDE SEQUENCE</scope>
    <source>
        <strain evidence="2">Duluth1</strain>
        <tissue evidence="2">Whole animal</tissue>
    </source>
</reference>
<gene>
    <name evidence="2" type="ORF">DPMN_180828</name>
</gene>
<dbReference type="SUPFAM" id="SSF52200">
    <property type="entry name" value="Toll/Interleukin receptor TIR domain"/>
    <property type="match status" value="1"/>
</dbReference>
<keyword evidence="3" id="KW-1185">Reference proteome</keyword>
<organism evidence="2 3">
    <name type="scientific">Dreissena polymorpha</name>
    <name type="common">Zebra mussel</name>
    <name type="synonym">Mytilus polymorpha</name>
    <dbReference type="NCBI Taxonomy" id="45954"/>
    <lineage>
        <taxon>Eukaryota</taxon>
        <taxon>Metazoa</taxon>
        <taxon>Spiralia</taxon>
        <taxon>Lophotrochozoa</taxon>
        <taxon>Mollusca</taxon>
        <taxon>Bivalvia</taxon>
        <taxon>Autobranchia</taxon>
        <taxon>Heteroconchia</taxon>
        <taxon>Euheterodonta</taxon>
        <taxon>Imparidentia</taxon>
        <taxon>Neoheterodontei</taxon>
        <taxon>Myida</taxon>
        <taxon>Dreissenoidea</taxon>
        <taxon>Dreissenidae</taxon>
        <taxon>Dreissena</taxon>
    </lineage>
</organism>
<reference evidence="2" key="2">
    <citation type="submission" date="2020-11" db="EMBL/GenBank/DDBJ databases">
        <authorList>
            <person name="McCartney M.A."/>
            <person name="Auch B."/>
            <person name="Kono T."/>
            <person name="Mallez S."/>
            <person name="Becker A."/>
            <person name="Gohl D.M."/>
            <person name="Silverstein K.A.T."/>
            <person name="Koren S."/>
            <person name="Bechman K.B."/>
            <person name="Herman A."/>
            <person name="Abrahante J.E."/>
            <person name="Garbe J."/>
        </authorList>
    </citation>
    <scope>NUCLEOTIDE SEQUENCE</scope>
    <source>
        <strain evidence="2">Duluth1</strain>
        <tissue evidence="2">Whole animal</tissue>
    </source>
</reference>
<dbReference type="Gene3D" id="3.40.50.10140">
    <property type="entry name" value="Toll/interleukin-1 receptor homology (TIR) domain"/>
    <property type="match status" value="1"/>
</dbReference>
<proteinExistence type="predicted"/>
<dbReference type="Proteomes" id="UP000828390">
    <property type="component" value="Unassembled WGS sequence"/>
</dbReference>
<dbReference type="Pfam" id="PF01582">
    <property type="entry name" value="TIR"/>
    <property type="match status" value="1"/>
</dbReference>
<feature type="domain" description="TIR" evidence="1">
    <location>
        <begin position="16"/>
        <end position="154"/>
    </location>
</feature>
<evidence type="ECO:0000313" key="3">
    <source>
        <dbReference type="Proteomes" id="UP000828390"/>
    </source>
</evidence>
<dbReference type="InterPro" id="IPR035897">
    <property type="entry name" value="Toll_tir_struct_dom_sf"/>
</dbReference>
<comment type="caution">
    <text evidence="2">The sequence shown here is derived from an EMBL/GenBank/DDBJ whole genome shotgun (WGS) entry which is preliminary data.</text>
</comment>
<evidence type="ECO:0000313" key="2">
    <source>
        <dbReference type="EMBL" id="KAH3746421.1"/>
    </source>
</evidence>
<dbReference type="PROSITE" id="PS50104">
    <property type="entry name" value="TIR"/>
    <property type="match status" value="1"/>
</dbReference>
<protein>
    <recommendedName>
        <fullName evidence="1">TIR domain-containing protein</fullName>
    </recommendedName>
</protein>
<accession>A0A9D4DCP4</accession>